<dbReference type="SUPFAM" id="SSF47336">
    <property type="entry name" value="ACP-like"/>
    <property type="match status" value="1"/>
</dbReference>
<dbReference type="SMART" id="SM00823">
    <property type="entry name" value="PKS_PP"/>
    <property type="match status" value="1"/>
</dbReference>
<evidence type="ECO:0000256" key="2">
    <source>
        <dbReference type="ARBA" id="ARBA00022450"/>
    </source>
</evidence>
<dbReference type="EMBL" id="FOQY01000006">
    <property type="protein sequence ID" value="SFJ02997.1"/>
    <property type="molecule type" value="Genomic_DNA"/>
</dbReference>
<dbReference type="Gene3D" id="3.40.50.12780">
    <property type="entry name" value="N-terminal domain of ligase-like"/>
    <property type="match status" value="1"/>
</dbReference>
<dbReference type="PROSITE" id="PS50075">
    <property type="entry name" value="CARRIER"/>
    <property type="match status" value="1"/>
</dbReference>
<dbReference type="Proteomes" id="UP000199111">
    <property type="component" value="Unassembled WGS sequence"/>
</dbReference>
<dbReference type="Gene3D" id="3.30.559.30">
    <property type="entry name" value="Nonribosomal peptide synthetase, condensation domain"/>
    <property type="match status" value="1"/>
</dbReference>
<dbReference type="InterPro" id="IPR001031">
    <property type="entry name" value="Thioesterase"/>
</dbReference>
<evidence type="ECO:0000313" key="5">
    <source>
        <dbReference type="EMBL" id="SFJ02997.1"/>
    </source>
</evidence>
<dbReference type="Pfam" id="PF00501">
    <property type="entry name" value="AMP-binding"/>
    <property type="match status" value="1"/>
</dbReference>
<keyword evidence="6" id="KW-1185">Reference proteome</keyword>
<comment type="cofactor">
    <cofactor evidence="1">
        <name>pantetheine 4'-phosphate</name>
        <dbReference type="ChEBI" id="CHEBI:47942"/>
    </cofactor>
</comment>
<dbReference type="SUPFAM" id="SSF53474">
    <property type="entry name" value="alpha/beta-Hydrolases"/>
    <property type="match status" value="1"/>
</dbReference>
<keyword evidence="2" id="KW-0596">Phosphopantetheine</keyword>
<dbReference type="GO" id="GO:0044550">
    <property type="term" value="P:secondary metabolite biosynthetic process"/>
    <property type="evidence" value="ECO:0007669"/>
    <property type="project" value="TreeGrafter"/>
</dbReference>
<dbReference type="InterPro" id="IPR000873">
    <property type="entry name" value="AMP-dep_synth/lig_dom"/>
</dbReference>
<dbReference type="Gene3D" id="3.40.50.1820">
    <property type="entry name" value="alpha/beta hydrolase"/>
    <property type="match status" value="1"/>
</dbReference>
<evidence type="ECO:0000256" key="3">
    <source>
        <dbReference type="ARBA" id="ARBA00022553"/>
    </source>
</evidence>
<dbReference type="InterPro" id="IPR010071">
    <property type="entry name" value="AA_adenyl_dom"/>
</dbReference>
<dbReference type="RefSeq" id="WP_093886944.1">
    <property type="nucleotide sequence ID" value="NZ_FOQY01000006.1"/>
</dbReference>
<dbReference type="Pfam" id="PF00550">
    <property type="entry name" value="PP-binding"/>
    <property type="match status" value="1"/>
</dbReference>
<dbReference type="Pfam" id="PF13193">
    <property type="entry name" value="AMP-binding_C"/>
    <property type="match status" value="1"/>
</dbReference>
<dbReference type="InterPro" id="IPR020845">
    <property type="entry name" value="AMP-binding_CS"/>
</dbReference>
<reference evidence="6" key="1">
    <citation type="submission" date="2016-10" db="EMBL/GenBank/DDBJ databases">
        <authorList>
            <person name="Varghese N."/>
            <person name="Submissions S."/>
        </authorList>
    </citation>
    <scope>NUCLEOTIDE SEQUENCE [LARGE SCALE GENOMIC DNA]</scope>
    <source>
        <strain evidence="6">CGMCC 4.2126</strain>
    </source>
</reference>
<dbReference type="Gene3D" id="3.30.300.30">
    <property type="match status" value="1"/>
</dbReference>
<dbReference type="GO" id="GO:0031177">
    <property type="term" value="F:phosphopantetheine binding"/>
    <property type="evidence" value="ECO:0007669"/>
    <property type="project" value="InterPro"/>
</dbReference>
<dbReference type="InterPro" id="IPR020806">
    <property type="entry name" value="PKS_PP-bd"/>
</dbReference>
<dbReference type="GO" id="GO:0043041">
    <property type="term" value="P:amino acid activation for nonribosomal peptide biosynthetic process"/>
    <property type="evidence" value="ECO:0007669"/>
    <property type="project" value="TreeGrafter"/>
</dbReference>
<dbReference type="SMART" id="SM00824">
    <property type="entry name" value="PKS_TE"/>
    <property type="match status" value="1"/>
</dbReference>
<accession>A0A1I3N192</accession>
<dbReference type="InterPro" id="IPR029058">
    <property type="entry name" value="AB_hydrolase_fold"/>
</dbReference>
<dbReference type="AlphaFoldDB" id="A0A1I3N192"/>
<dbReference type="InterPro" id="IPR020802">
    <property type="entry name" value="TesA-like"/>
</dbReference>
<dbReference type="InterPro" id="IPR025110">
    <property type="entry name" value="AMP-bd_C"/>
</dbReference>
<dbReference type="NCBIfam" id="TIGR01733">
    <property type="entry name" value="AA-adenyl-dom"/>
    <property type="match status" value="1"/>
</dbReference>
<name>A0A1I3N192_9ACTN</name>
<protein>
    <submittedName>
        <fullName evidence="5">Amino acid adenylation domain-containing protein</fullName>
    </submittedName>
</protein>
<evidence type="ECO:0000256" key="1">
    <source>
        <dbReference type="ARBA" id="ARBA00001957"/>
    </source>
</evidence>
<dbReference type="PROSITE" id="PS00455">
    <property type="entry name" value="AMP_BINDING"/>
    <property type="match status" value="1"/>
</dbReference>
<feature type="domain" description="Carrier" evidence="4">
    <location>
        <begin position="949"/>
        <end position="1024"/>
    </location>
</feature>
<dbReference type="Pfam" id="PF00975">
    <property type="entry name" value="Thioesterase"/>
    <property type="match status" value="1"/>
</dbReference>
<dbReference type="GO" id="GO:0005737">
    <property type="term" value="C:cytoplasm"/>
    <property type="evidence" value="ECO:0007669"/>
    <property type="project" value="TreeGrafter"/>
</dbReference>
<dbReference type="CDD" id="cd19531">
    <property type="entry name" value="LCL_NRPS-like"/>
    <property type="match status" value="1"/>
</dbReference>
<dbReference type="CDD" id="cd05930">
    <property type="entry name" value="A_NRPS"/>
    <property type="match status" value="1"/>
</dbReference>
<dbReference type="Pfam" id="PF00668">
    <property type="entry name" value="Condensation"/>
    <property type="match status" value="1"/>
</dbReference>
<dbReference type="GO" id="GO:0008610">
    <property type="term" value="P:lipid biosynthetic process"/>
    <property type="evidence" value="ECO:0007669"/>
    <property type="project" value="UniProtKB-ARBA"/>
</dbReference>
<proteinExistence type="predicted"/>
<evidence type="ECO:0000259" key="4">
    <source>
        <dbReference type="PROSITE" id="PS50075"/>
    </source>
</evidence>
<organism evidence="5 6">
    <name type="scientific">Streptosporangium canum</name>
    <dbReference type="NCBI Taxonomy" id="324952"/>
    <lineage>
        <taxon>Bacteria</taxon>
        <taxon>Bacillati</taxon>
        <taxon>Actinomycetota</taxon>
        <taxon>Actinomycetes</taxon>
        <taxon>Streptosporangiales</taxon>
        <taxon>Streptosporangiaceae</taxon>
        <taxon>Streptosporangium</taxon>
    </lineage>
</organism>
<dbReference type="InterPro" id="IPR042099">
    <property type="entry name" value="ANL_N_sf"/>
</dbReference>
<dbReference type="PANTHER" id="PTHR45527:SF1">
    <property type="entry name" value="FATTY ACID SYNTHASE"/>
    <property type="match status" value="1"/>
</dbReference>
<dbReference type="Gene3D" id="3.30.559.10">
    <property type="entry name" value="Chloramphenicol acetyltransferase-like domain"/>
    <property type="match status" value="1"/>
</dbReference>
<dbReference type="InterPro" id="IPR036736">
    <property type="entry name" value="ACP-like_sf"/>
</dbReference>
<keyword evidence="3" id="KW-0597">Phosphoprotein</keyword>
<dbReference type="GO" id="GO:0003824">
    <property type="term" value="F:catalytic activity"/>
    <property type="evidence" value="ECO:0007669"/>
    <property type="project" value="InterPro"/>
</dbReference>
<dbReference type="GeneID" id="96298029"/>
<dbReference type="InterPro" id="IPR045851">
    <property type="entry name" value="AMP-bd_C_sf"/>
</dbReference>
<dbReference type="SUPFAM" id="SSF56801">
    <property type="entry name" value="Acetyl-CoA synthetase-like"/>
    <property type="match status" value="1"/>
</dbReference>
<gene>
    <name evidence="5" type="ORF">SAMN05216275_10679</name>
</gene>
<dbReference type="PANTHER" id="PTHR45527">
    <property type="entry name" value="NONRIBOSOMAL PEPTIDE SYNTHETASE"/>
    <property type="match status" value="1"/>
</dbReference>
<evidence type="ECO:0000313" key="6">
    <source>
        <dbReference type="Proteomes" id="UP000199111"/>
    </source>
</evidence>
<dbReference type="InterPro" id="IPR023213">
    <property type="entry name" value="CAT-like_dom_sf"/>
</dbReference>
<sequence length="1267" mass="137063">MSEEFPLSYQQEGLWLIDQSAPEAAVFNSVATYRVRGPLDVARLDAALTGIVARHESLRTAVTAVDGVPRGRLLDPAPVTAEVIDATGMTEAEASAALARAGARPFDLGRDVLLRAAVVRLAPADHLLHLCAHHIACDGRSLAVIRGELRDAYAGLADTGGEVDAIAREHTAVQRRSFPQGSNSAAVREIVEDLADLPVEPAITADRPRPRVSTFAADFVAVDLDEPLWKAVRALAAEERCAPFSILHAVFAALSSVHGARSDVAIGTATLNRRRREADAVGLFVNLAVLRVSVARAEPFRDLVEAARGALLDALEAQHVPFELITAELGRRVALSDAQPFQIVLQTLDDTEPELELTGLEVEPVDTGAHLPLHFDLGPTLLINGDTATLRLAYRTELFDRATIEKIGRTVRAVLEAAVQDPGTPIRDLPWVSAEERELLDVWNATERPLPDVPSVADLVLRRCRERPDAPAFVQDDITITYGELCERAAAVAGTLAAVGTVPDEVVGVLAPRGADLAAVQLGIWLAGGGYLVLNPRDPGPRMRFQAEEAGVRFLLAAPELAGRAAELPVTTIPLDDLPTAAGEARARKRDGIAYVVYTSGSTGRPKGVVIEHRGVLNLVAWHERMFSTCASDIATVSSIPSFDAWTLEVWPMLAAGATLLMVGDVVPVGAELQEWLLHEGVTLTHFTTPVAETLFELPWPEGTRLRTMLTGSERLRPRDWSRLPFDVWNGYGPTESTVICSSGPVPRDLSAEAFPLVGRPLDNTFIEIVAEDGRCAPVGVPGEVYVAGAGLARRYLGDPALTTELFVERPDHRGRMRRFYRSGDIARWRPTGEIEFIGRHDDQVKIRGFRIEPKEVEAVLSRHAAVARPVVTVQTGPSGERRLMAYALLRSGHEAAEAELRAHLADRLPEYMVPPRVMVVDSLPLLANGKIDRARLLEPAVTESAGRPAASPAEDLMCGIFAEVLDMPEVRPDDNFFELGGHSLLAGRLTSRIRLAFGGDVTLLSLFQAPTPAGMVARLTTADDLPFAPVLTLRSTGDREPVVCVHPGAGVAWSYTSLLRQVPQRRPVYALQSLGLRPGDTPAPSLTDMVADYTDRIRTLSPDRPCHLVGWSFGGVLAYLVAQALPIASLTLLDVYPPTGSPLQPDDAAGHERDWLAVIMNSLGLDSVQASPFAALDEEQLGRLARVARNNARMMATFRPEPYAGDVLLVRAAPDDAERERRTDAWRDLVGGRLTVVDAPADHGHLLQSEGIAAYRPALAETWRVT</sequence>
<dbReference type="InterPro" id="IPR009081">
    <property type="entry name" value="PP-bd_ACP"/>
</dbReference>
<dbReference type="SUPFAM" id="SSF52777">
    <property type="entry name" value="CoA-dependent acyltransferases"/>
    <property type="match status" value="2"/>
</dbReference>
<dbReference type="InterPro" id="IPR001242">
    <property type="entry name" value="Condensation_dom"/>
</dbReference>